<dbReference type="InterPro" id="IPR006311">
    <property type="entry name" value="TAT_signal"/>
</dbReference>
<evidence type="ECO:0000313" key="5">
    <source>
        <dbReference type="Proteomes" id="UP000182427"/>
    </source>
</evidence>
<dbReference type="Gene3D" id="3.90.1150.10">
    <property type="entry name" value="Aspartate Aminotransferase, domain 1"/>
    <property type="match status" value="1"/>
</dbReference>
<dbReference type="Pfam" id="PF00266">
    <property type="entry name" value="Aminotran_5"/>
    <property type="match status" value="1"/>
</dbReference>
<evidence type="ECO:0000313" key="4">
    <source>
        <dbReference type="EMBL" id="SDF91825.1"/>
    </source>
</evidence>
<dbReference type="InterPro" id="IPR015421">
    <property type="entry name" value="PyrdxlP-dep_Trfase_major"/>
</dbReference>
<proteinExistence type="predicted"/>
<dbReference type="PANTHER" id="PTHR43092">
    <property type="entry name" value="L-CYSTEINE DESULFHYDRASE"/>
    <property type="match status" value="1"/>
</dbReference>
<dbReference type="Proteomes" id="UP000182427">
    <property type="component" value="Chromosome I"/>
</dbReference>
<accession>A0A1G7PZZ0</accession>
<keyword evidence="5" id="KW-1185">Reference proteome</keyword>
<evidence type="ECO:0000259" key="3">
    <source>
        <dbReference type="Pfam" id="PF00266"/>
    </source>
</evidence>
<protein>
    <submittedName>
        <fullName evidence="4">Selenocysteine lyase/Cysteine desulfurase</fullName>
    </submittedName>
</protein>
<keyword evidence="4" id="KW-0456">Lyase</keyword>
<organism evidence="4 5">
    <name type="scientific">Terriglobus roseus</name>
    <dbReference type="NCBI Taxonomy" id="392734"/>
    <lineage>
        <taxon>Bacteria</taxon>
        <taxon>Pseudomonadati</taxon>
        <taxon>Acidobacteriota</taxon>
        <taxon>Terriglobia</taxon>
        <taxon>Terriglobales</taxon>
        <taxon>Acidobacteriaceae</taxon>
        <taxon>Terriglobus</taxon>
    </lineage>
</organism>
<dbReference type="EMBL" id="LT629690">
    <property type="protein sequence ID" value="SDF91825.1"/>
    <property type="molecule type" value="Genomic_DNA"/>
</dbReference>
<name>A0A1G7PZZ0_9BACT</name>
<dbReference type="Gene3D" id="3.40.640.10">
    <property type="entry name" value="Type I PLP-dependent aspartate aminotransferase-like (Major domain)"/>
    <property type="match status" value="1"/>
</dbReference>
<evidence type="ECO:0000256" key="2">
    <source>
        <dbReference type="SAM" id="SignalP"/>
    </source>
</evidence>
<feature type="signal peptide" evidence="2">
    <location>
        <begin position="1"/>
        <end position="26"/>
    </location>
</feature>
<sequence>MRPDRRTFLKSAAACAPVAMMNVAHAEDQAAAAIAVKLTPNSIPVADLPKHYDVETGIHNLENGYWGVMPRPVAQVYAEQSAYVNRHNSIWARNVLPGGACLAAGGREARDAIAKMVGVSHEEIAITRSGSDALQSLICNYKAIKPGDAVIYCDLDYDAMIASMDWLGDHRGAQVVKFDMPEPATTANILAAYEDVLKRTPNAKLLLVTQVSNRTGLVTPVKEIVAMARARGVDTICDIAHGVACLDFQIADLGCDFAGWSVHKWTSAPLGTGAMYIRKSRIDDIDISYDNHEIPPHDITARVPAGTVNFAALLSIPTAADFHFAVGGAAKEKHLRSLRDRWVHAVADLPNVEICVPDDPARYCAITSFRLKGMHMNEQAQHLQTMLFEKYRVHTVWRKGVAKGPVIRVTPGLYTTFADSDALANALHKEHAMFA</sequence>
<reference evidence="4 5" key="1">
    <citation type="submission" date="2016-10" db="EMBL/GenBank/DDBJ databases">
        <authorList>
            <person name="de Groot N.N."/>
        </authorList>
    </citation>
    <scope>NUCLEOTIDE SEQUENCE [LARGE SCALE GENOMIC DNA]</scope>
    <source>
        <strain evidence="4 5">GAS232</strain>
    </source>
</reference>
<evidence type="ECO:0000256" key="1">
    <source>
        <dbReference type="ARBA" id="ARBA00022898"/>
    </source>
</evidence>
<dbReference type="AlphaFoldDB" id="A0A1G7PZZ0"/>
<dbReference type="GO" id="GO:0016829">
    <property type="term" value="F:lyase activity"/>
    <property type="evidence" value="ECO:0007669"/>
    <property type="project" value="UniProtKB-KW"/>
</dbReference>
<feature type="domain" description="Aminotransferase class V" evidence="3">
    <location>
        <begin position="75"/>
        <end position="385"/>
    </location>
</feature>
<feature type="chain" id="PRO_5009242374" evidence="2">
    <location>
        <begin position="27"/>
        <end position="435"/>
    </location>
</feature>
<dbReference type="RefSeq" id="WP_083346444.1">
    <property type="nucleotide sequence ID" value="NZ_LT629690.1"/>
</dbReference>
<dbReference type="PROSITE" id="PS51318">
    <property type="entry name" value="TAT"/>
    <property type="match status" value="1"/>
</dbReference>
<dbReference type="OrthoDB" id="9804366at2"/>
<keyword evidence="2" id="KW-0732">Signal</keyword>
<dbReference type="SUPFAM" id="SSF53383">
    <property type="entry name" value="PLP-dependent transferases"/>
    <property type="match status" value="1"/>
</dbReference>
<dbReference type="InterPro" id="IPR000192">
    <property type="entry name" value="Aminotrans_V_dom"/>
</dbReference>
<keyword evidence="1" id="KW-0663">Pyridoxal phosphate</keyword>
<dbReference type="InterPro" id="IPR015424">
    <property type="entry name" value="PyrdxlP-dep_Trfase"/>
</dbReference>
<dbReference type="InterPro" id="IPR015422">
    <property type="entry name" value="PyrdxlP-dep_Trfase_small"/>
</dbReference>
<dbReference type="PANTHER" id="PTHR43092:SF6">
    <property type="entry name" value="BLR1280 PROTEIN"/>
    <property type="match status" value="1"/>
</dbReference>
<gene>
    <name evidence="4" type="ORF">SAMN05444167_3691</name>
</gene>